<dbReference type="AlphaFoldDB" id="A0A0H5DGV1"/>
<dbReference type="PANTHER" id="PTHR40254">
    <property type="entry name" value="BLR0577 PROTEIN"/>
    <property type="match status" value="1"/>
</dbReference>
<proteinExistence type="predicted"/>
<protein>
    <recommendedName>
        <fullName evidence="1">FAD-dependent urate hydroxylase HpyO/Asp monooxygenase CreE-like FAD/NAD(P)-binding domain-containing protein</fullName>
    </recommendedName>
</protein>
<dbReference type="InterPro" id="IPR036188">
    <property type="entry name" value="FAD/NAD-bd_sf"/>
</dbReference>
<dbReference type="InterPro" id="IPR052189">
    <property type="entry name" value="L-asp_N-monooxygenase_NS-form"/>
</dbReference>
<name>A0A0H5DGV1_9RHOB</name>
<dbReference type="SUPFAM" id="SSF51905">
    <property type="entry name" value="FAD/NAD(P)-binding domain"/>
    <property type="match status" value="1"/>
</dbReference>
<evidence type="ECO:0000259" key="1">
    <source>
        <dbReference type="Pfam" id="PF13454"/>
    </source>
</evidence>
<dbReference type="Proteomes" id="UP000043764">
    <property type="component" value="Unassembled WGS sequence"/>
</dbReference>
<sequence>MTHEKEAPRIAVIGMGPRSLGALEALATRMGDGATPLRVETFDPFPACGAGPNFDPRELAICRLNIPMRDIDIRPPEFSRCGSFAEWLQDSPGPDVFPSRADLGRYLEARLDDLRAAGRLDLHHNAATVTDLQQRDEGWMVRLGRTWQGPYQEVLLSLGQPEVESDDQLAQWQRHALTSAGVLAQAYPARRLGAEAANWAGQRVAVRGLALSAFDVLRVLTTEQGGRFADGCYVSCGAEPARILPFSLDGLPPYPKPETKEVDASFDPREAETQVFADAIADAACGSPASARTRLSRALEPVVARILSEQGNPAGAADVSAWLMAEWQEPGSQETAPPHEALMHGIAMAEGSAVPTIGYAIGQVWRKWQDALRSGYNPADTSPDTAEVIVAFDEGLKRYSYGPPVSSSRELAALIDAGIVDLGHAVDPDVSQTDTGWELATSAGRTAVDVMIDAVMPSPDLSVLRAPVLVGLVNGGRLSPLAEALAANTGKDGQVVGRDGGSVAGLCLLGRLALGSVVAADSLHDCFGEASHRWAEGVVDRLGLLRAGR</sequence>
<evidence type="ECO:0000313" key="3">
    <source>
        <dbReference type="Proteomes" id="UP000043764"/>
    </source>
</evidence>
<dbReference type="InterPro" id="IPR038732">
    <property type="entry name" value="HpyO/CreE_NAD-binding"/>
</dbReference>
<dbReference type="EMBL" id="CVRL01000013">
    <property type="protein sequence ID" value="CRL10675.1"/>
    <property type="molecule type" value="Genomic_DNA"/>
</dbReference>
<dbReference type="Pfam" id="PF13454">
    <property type="entry name" value="NAD_binding_9"/>
    <property type="match status" value="1"/>
</dbReference>
<feature type="domain" description="FAD-dependent urate hydroxylase HpyO/Asp monooxygenase CreE-like FAD/NAD(P)-binding" evidence="1">
    <location>
        <begin position="11"/>
        <end position="160"/>
    </location>
</feature>
<keyword evidence="3" id="KW-1185">Reference proteome</keyword>
<organism evidence="2 3">
    <name type="scientific">Phaeobacter italicus</name>
    <dbReference type="NCBI Taxonomy" id="481446"/>
    <lineage>
        <taxon>Bacteria</taxon>
        <taxon>Pseudomonadati</taxon>
        <taxon>Pseudomonadota</taxon>
        <taxon>Alphaproteobacteria</taxon>
        <taxon>Rhodobacterales</taxon>
        <taxon>Roseobacteraceae</taxon>
        <taxon>Phaeobacter</taxon>
    </lineage>
</organism>
<dbReference type="RefSeq" id="WP_082203731.1">
    <property type="nucleotide sequence ID" value="NZ_CVRL01000013.1"/>
</dbReference>
<reference evidence="3" key="1">
    <citation type="submission" date="2015-05" db="EMBL/GenBank/DDBJ databases">
        <authorList>
            <person name="Rodrigo-Torres Lidia"/>
            <person name="Arahal R.David."/>
        </authorList>
    </citation>
    <scope>NUCLEOTIDE SEQUENCE [LARGE SCALE GENOMIC DNA]</scope>
    <source>
        <strain evidence="3">CECT 7321</strain>
    </source>
</reference>
<dbReference type="PANTHER" id="PTHR40254:SF1">
    <property type="entry name" value="BLR0577 PROTEIN"/>
    <property type="match status" value="1"/>
</dbReference>
<gene>
    <name evidence="2" type="ORF">NIT7321_01522</name>
</gene>
<accession>A0A0H5DGV1</accession>
<dbReference type="STRING" id="481446.NIT7645_00661"/>
<evidence type="ECO:0000313" key="2">
    <source>
        <dbReference type="EMBL" id="CRL10675.1"/>
    </source>
</evidence>